<sequence length="255" mass="28402">MQVSLFITCLVDTMFPEVAESLVHLLQRQGIQVDVPMGQTCCGQPAFNSGYFEEAREVAKTWLTAFADSEYIVTPSGSCAAMVIHDYPILFKGDHKQLDRIKKLTQRTYEWTQFFVDVLKVEDIGAKAHISATYHPSCHGMRLLGVTDSPYRLMRHVEGLQLVDLPFAELCCGFGGTFAVKMPHISTAMATEKVVHIAETSAQLLLGLDMGCLMNIAGRMKHMNTHIPTMHLAQFLDRASSDLPILDNREGVNIK</sequence>
<organism evidence="2 3">
    <name type="scientific">Sulfoacidibacillus ferrooxidans</name>
    <dbReference type="NCBI Taxonomy" id="2005001"/>
    <lineage>
        <taxon>Bacteria</taxon>
        <taxon>Bacillati</taxon>
        <taxon>Bacillota</taxon>
        <taxon>Bacilli</taxon>
        <taxon>Bacillales</taxon>
        <taxon>Alicyclobacillaceae</taxon>
        <taxon>Sulfoacidibacillus</taxon>
    </lineage>
</organism>
<proteinExistence type="predicted"/>
<evidence type="ECO:0000313" key="3">
    <source>
        <dbReference type="Proteomes" id="UP001139263"/>
    </source>
</evidence>
<dbReference type="InterPro" id="IPR004017">
    <property type="entry name" value="Cys_rich_dom"/>
</dbReference>
<evidence type="ECO:0000259" key="1">
    <source>
        <dbReference type="Pfam" id="PF02754"/>
    </source>
</evidence>
<protein>
    <submittedName>
        <fullName evidence="2">Lactate utilization protein A</fullName>
    </submittedName>
</protein>
<feature type="domain" description="Cysteine-rich" evidence="1">
    <location>
        <begin position="3"/>
        <end position="83"/>
    </location>
</feature>
<feature type="domain" description="Cysteine-rich" evidence="1">
    <location>
        <begin position="133"/>
        <end position="216"/>
    </location>
</feature>
<dbReference type="GO" id="GO:0016491">
    <property type="term" value="F:oxidoreductase activity"/>
    <property type="evidence" value="ECO:0007669"/>
    <property type="project" value="UniProtKB-ARBA"/>
</dbReference>
<reference evidence="2" key="1">
    <citation type="submission" date="2022-03" db="EMBL/GenBank/DDBJ databases">
        <title>Draft Genome Sequence of Firmicute Strain S0AB, a Heterotrophic Iron/Sulfur-Oxidizing Extreme Acidophile.</title>
        <authorList>
            <person name="Vergara E."/>
            <person name="Pakostova E."/>
            <person name="Johnson D.B."/>
            <person name="Holmes D.S."/>
        </authorList>
    </citation>
    <scope>NUCLEOTIDE SEQUENCE</scope>
    <source>
        <strain evidence="2">S0AB</strain>
    </source>
</reference>
<dbReference type="PANTHER" id="PTHR30296:SF0">
    <property type="entry name" value="LACTATE UTILIZATION PROTEIN A"/>
    <property type="match status" value="1"/>
</dbReference>
<name>A0A9X1V7M4_9BACL</name>
<dbReference type="EMBL" id="JALBUF010000003">
    <property type="protein sequence ID" value="MCI0183066.1"/>
    <property type="molecule type" value="Genomic_DNA"/>
</dbReference>
<gene>
    <name evidence="2" type="primary">lutA_2</name>
    <name evidence="2" type="ORF">MM817_01336</name>
</gene>
<dbReference type="RefSeq" id="WP_241712853.1">
    <property type="nucleotide sequence ID" value="NZ_JALBUF010000003.1"/>
</dbReference>
<evidence type="ECO:0000313" key="2">
    <source>
        <dbReference type="EMBL" id="MCI0183066.1"/>
    </source>
</evidence>
<dbReference type="PANTHER" id="PTHR30296">
    <property type="entry name" value="UNCHARACTERIZED PROTEIN YKGE"/>
    <property type="match status" value="1"/>
</dbReference>
<dbReference type="AlphaFoldDB" id="A0A9X1V7M4"/>
<keyword evidence="3" id="KW-1185">Reference proteome</keyword>
<dbReference type="GO" id="GO:0005829">
    <property type="term" value="C:cytosol"/>
    <property type="evidence" value="ECO:0007669"/>
    <property type="project" value="TreeGrafter"/>
</dbReference>
<dbReference type="Pfam" id="PF02754">
    <property type="entry name" value="CCG"/>
    <property type="match status" value="2"/>
</dbReference>
<comment type="caution">
    <text evidence="2">The sequence shown here is derived from an EMBL/GenBank/DDBJ whole genome shotgun (WGS) entry which is preliminary data.</text>
</comment>
<accession>A0A9X1V7M4</accession>
<dbReference type="Proteomes" id="UP001139263">
    <property type="component" value="Unassembled WGS sequence"/>
</dbReference>